<feature type="binding site" evidence="6">
    <location>
        <position position="275"/>
    </location>
    <ligand>
        <name>a divalent metal cation</name>
        <dbReference type="ChEBI" id="CHEBI:60240"/>
        <label>1</label>
    </ligand>
</feature>
<dbReference type="HAMAP" id="MF_01974">
    <property type="entry name" value="MetAP_1"/>
    <property type="match status" value="1"/>
</dbReference>
<keyword evidence="4 6" id="KW-0479">Metal-binding</keyword>
<dbReference type="Proteomes" id="UP001519308">
    <property type="component" value="Unassembled WGS sequence"/>
</dbReference>
<dbReference type="InterPro" id="IPR004027">
    <property type="entry name" value="SEC_C_motif"/>
</dbReference>
<keyword evidence="10" id="KW-1185">Reference proteome</keyword>
<evidence type="ECO:0000256" key="6">
    <source>
        <dbReference type="HAMAP-Rule" id="MF_01974"/>
    </source>
</evidence>
<dbReference type="EMBL" id="JAGGLL010000002">
    <property type="protein sequence ID" value="MBP2020627.1"/>
    <property type="molecule type" value="Genomic_DNA"/>
</dbReference>
<dbReference type="Pfam" id="PF02810">
    <property type="entry name" value="SEC-C"/>
    <property type="match status" value="1"/>
</dbReference>
<dbReference type="InterPro" id="IPR036005">
    <property type="entry name" value="Creatinase/aminopeptidase-like"/>
</dbReference>
<feature type="binding site" evidence="6">
    <location>
        <position position="217"/>
    </location>
    <ligand>
        <name>substrate</name>
    </ligand>
</feature>
<name>A0ABS4JYL0_9CLOT</name>
<dbReference type="NCBIfam" id="TIGR00500">
    <property type="entry name" value="met_pdase_I"/>
    <property type="match status" value="1"/>
</dbReference>
<comment type="function">
    <text evidence="1 6">Removes the N-terminal methionine from nascent proteins. The N-terminal methionine is often cleaved when the second residue in the primary sequence is small and uncharged (Met-Ala-, Cys, Gly, Pro, Ser, Thr, or Val). Requires deformylation of the N(alpha)-formylated initiator methionine before it can be hydrolyzed.</text>
</comment>
<dbReference type="PANTHER" id="PTHR43330">
    <property type="entry name" value="METHIONINE AMINOPEPTIDASE"/>
    <property type="match status" value="1"/>
</dbReference>
<dbReference type="PANTHER" id="PTHR43330:SF8">
    <property type="entry name" value="METHIONINE AMINOPEPTIDASE 1D, MITOCHONDRIAL"/>
    <property type="match status" value="1"/>
</dbReference>
<comment type="similarity">
    <text evidence="6">Belongs to the peptidase M24A family. Methionine aminopeptidase type 1 subfamily.</text>
</comment>
<protein>
    <recommendedName>
        <fullName evidence="6 7">Methionine aminopeptidase</fullName>
        <shortName evidence="6">MAP</shortName>
        <shortName evidence="6">MetAP</shortName>
        <ecNumber evidence="6 7">3.4.11.18</ecNumber>
    </recommendedName>
    <alternativeName>
        <fullName evidence="6">Peptidase M</fullName>
    </alternativeName>
</protein>
<gene>
    <name evidence="6" type="primary">map</name>
    <name evidence="9" type="ORF">J2Z44_000411</name>
</gene>
<dbReference type="CDD" id="cd01086">
    <property type="entry name" value="MetAP1"/>
    <property type="match status" value="1"/>
</dbReference>
<comment type="caution">
    <text evidence="9">The sequence shown here is derived from an EMBL/GenBank/DDBJ whole genome shotgun (WGS) entry which is preliminary data.</text>
</comment>
<comment type="catalytic activity">
    <reaction evidence="6 7">
        <text>Release of N-terminal amino acids, preferentially methionine, from peptides and arylamides.</text>
        <dbReference type="EC" id="3.4.11.18"/>
    </reaction>
</comment>
<dbReference type="InterPro" id="IPR002467">
    <property type="entry name" value="Pept_M24A_MAP1"/>
</dbReference>
<keyword evidence="3 6" id="KW-0645">Protease</keyword>
<dbReference type="Gene3D" id="3.10.450.50">
    <property type="match status" value="1"/>
</dbReference>
<evidence type="ECO:0000313" key="10">
    <source>
        <dbReference type="Proteomes" id="UP001519308"/>
    </source>
</evidence>
<reference evidence="9 10" key="1">
    <citation type="submission" date="2021-03" db="EMBL/GenBank/DDBJ databases">
        <title>Genomic Encyclopedia of Type Strains, Phase IV (KMG-IV): sequencing the most valuable type-strain genomes for metagenomic binning, comparative biology and taxonomic classification.</title>
        <authorList>
            <person name="Goeker M."/>
        </authorList>
    </citation>
    <scope>NUCLEOTIDE SEQUENCE [LARGE SCALE GENOMIC DNA]</scope>
    <source>
        <strain evidence="9 10">DSM 28650</strain>
    </source>
</reference>
<evidence type="ECO:0000259" key="8">
    <source>
        <dbReference type="Pfam" id="PF00557"/>
    </source>
</evidence>
<comment type="cofactor">
    <cofactor evidence="6">
        <name>Co(2+)</name>
        <dbReference type="ChEBI" id="CHEBI:48828"/>
    </cofactor>
    <cofactor evidence="6">
        <name>Zn(2+)</name>
        <dbReference type="ChEBI" id="CHEBI:29105"/>
    </cofactor>
    <cofactor evidence="6">
        <name>Mn(2+)</name>
        <dbReference type="ChEBI" id="CHEBI:29035"/>
    </cofactor>
    <cofactor evidence="6">
        <name>Fe(2+)</name>
        <dbReference type="ChEBI" id="CHEBI:29033"/>
    </cofactor>
    <text evidence="6">Binds 2 divalent metal cations per subunit. Has a high-affinity and a low affinity metal-binding site. The true nature of the physiological cofactor is under debate. The enzyme is active with cobalt, zinc, manganese or divalent iron ions. Most likely, methionine aminopeptidases function as mononuclear Fe(2+)-metalloproteases under physiological conditions, and the catalytically relevant metal-binding site has been assigned to the histidine-containing high-affinity site.</text>
</comment>
<organism evidence="9 10">
    <name type="scientific">Clostridium punense</name>
    <dbReference type="NCBI Taxonomy" id="1054297"/>
    <lineage>
        <taxon>Bacteria</taxon>
        <taxon>Bacillati</taxon>
        <taxon>Bacillota</taxon>
        <taxon>Clostridia</taxon>
        <taxon>Eubacteriales</taxon>
        <taxon>Clostridiaceae</taxon>
        <taxon>Clostridium</taxon>
    </lineage>
</organism>
<evidence type="ECO:0000256" key="4">
    <source>
        <dbReference type="ARBA" id="ARBA00022723"/>
    </source>
</evidence>
<evidence type="ECO:0000313" key="9">
    <source>
        <dbReference type="EMBL" id="MBP2020627.1"/>
    </source>
</evidence>
<feature type="binding site" evidence="6">
    <location>
        <position position="210"/>
    </location>
    <ligand>
        <name>a divalent metal cation</name>
        <dbReference type="ChEBI" id="CHEBI:60240"/>
        <label>2</label>
        <note>catalytic</note>
    </ligand>
</feature>
<evidence type="ECO:0000256" key="7">
    <source>
        <dbReference type="RuleBase" id="RU003653"/>
    </source>
</evidence>
<evidence type="ECO:0000256" key="3">
    <source>
        <dbReference type="ARBA" id="ARBA00022670"/>
    </source>
</evidence>
<feature type="binding site" evidence="6">
    <location>
        <position position="147"/>
    </location>
    <ligand>
        <name>a divalent metal cation</name>
        <dbReference type="ChEBI" id="CHEBI:60240"/>
        <label>2</label>
        <note>catalytic</note>
    </ligand>
</feature>
<feature type="domain" description="Peptidase M24" evidence="8">
    <location>
        <begin position="54"/>
        <end position="281"/>
    </location>
</feature>
<dbReference type="NCBIfam" id="NF008970">
    <property type="entry name" value="PRK12318.1"/>
    <property type="match status" value="1"/>
</dbReference>
<feature type="binding site" evidence="6">
    <location>
        <position position="136"/>
    </location>
    <ligand>
        <name>a divalent metal cation</name>
        <dbReference type="ChEBI" id="CHEBI:60240"/>
        <label>1</label>
    </ligand>
</feature>
<dbReference type="SUPFAM" id="SSF55920">
    <property type="entry name" value="Creatinase/aminopeptidase"/>
    <property type="match status" value="1"/>
</dbReference>
<dbReference type="EC" id="3.4.11.18" evidence="6 7"/>
<feature type="binding site" evidence="6">
    <location>
        <position position="243"/>
    </location>
    <ligand>
        <name>a divalent metal cation</name>
        <dbReference type="ChEBI" id="CHEBI:60240"/>
        <label>2</label>
        <note>catalytic</note>
    </ligand>
</feature>
<dbReference type="SUPFAM" id="SSF103642">
    <property type="entry name" value="Sec-C motif"/>
    <property type="match status" value="1"/>
</dbReference>
<dbReference type="PRINTS" id="PR00599">
    <property type="entry name" value="MAPEPTIDASE"/>
</dbReference>
<feature type="binding site" evidence="6">
    <location>
        <position position="118"/>
    </location>
    <ligand>
        <name>substrate</name>
    </ligand>
</feature>
<sequence>MNNLGRNDLCWCGSKKKYKKCHNSIDEMINSYQLQGYVVPGRELIKTDEQIFGIRESGKINTTILDYVAEYIKPGISTEDINELIYYITRKLNAIPAQLGYEGFPKSVCTSINNQVCHGIPSKDVILHEGDIVNVDVSTIYNGYYSDSSRMFCIGRVDKEKTKLIEVVKECVKLGLEEVRPGGLLGNMGYAIHKHAIKNGYSVVRDIGGHGIGLEFHEDPWISYVSEKNTGMLMVPGLVFTIEPMINMGTDEVFLDKANNWTIYTADGKPSAQIEVMVLVTSNGYEILAN</sequence>
<keyword evidence="5 6" id="KW-0378">Hydrolase</keyword>
<feature type="binding site" evidence="6">
    <location>
        <position position="275"/>
    </location>
    <ligand>
        <name>a divalent metal cation</name>
        <dbReference type="ChEBI" id="CHEBI:60240"/>
        <label>2</label>
        <note>catalytic</note>
    </ligand>
</feature>
<evidence type="ECO:0000256" key="5">
    <source>
        <dbReference type="ARBA" id="ARBA00022801"/>
    </source>
</evidence>
<dbReference type="Pfam" id="PF00557">
    <property type="entry name" value="Peptidase_M24"/>
    <property type="match status" value="1"/>
</dbReference>
<accession>A0ABS4JYL0</accession>
<feature type="binding site" evidence="6">
    <location>
        <position position="147"/>
    </location>
    <ligand>
        <name>a divalent metal cation</name>
        <dbReference type="ChEBI" id="CHEBI:60240"/>
        <label>1</label>
    </ligand>
</feature>
<comment type="subunit">
    <text evidence="6">Monomer.</text>
</comment>
<dbReference type="GO" id="GO:0004239">
    <property type="term" value="F:initiator methionyl aminopeptidase activity"/>
    <property type="evidence" value="ECO:0007669"/>
    <property type="project" value="UniProtKB-EC"/>
</dbReference>
<dbReference type="InterPro" id="IPR001714">
    <property type="entry name" value="Pept_M24_MAP"/>
</dbReference>
<proteinExistence type="inferred from homology"/>
<keyword evidence="2 6" id="KW-0031">Aminopeptidase</keyword>
<evidence type="ECO:0000256" key="2">
    <source>
        <dbReference type="ARBA" id="ARBA00022438"/>
    </source>
</evidence>
<evidence type="ECO:0000256" key="1">
    <source>
        <dbReference type="ARBA" id="ARBA00002521"/>
    </source>
</evidence>
<dbReference type="Gene3D" id="3.90.230.10">
    <property type="entry name" value="Creatinase/methionine aminopeptidase superfamily"/>
    <property type="match status" value="1"/>
</dbReference>
<dbReference type="InterPro" id="IPR000994">
    <property type="entry name" value="Pept_M24"/>
</dbReference>